<organism evidence="5 6">
    <name type="scientific">Trichuris muris</name>
    <name type="common">Mouse whipworm</name>
    <dbReference type="NCBI Taxonomy" id="70415"/>
    <lineage>
        <taxon>Eukaryota</taxon>
        <taxon>Metazoa</taxon>
        <taxon>Ecdysozoa</taxon>
        <taxon>Nematoda</taxon>
        <taxon>Enoplea</taxon>
        <taxon>Dorylaimia</taxon>
        <taxon>Trichinellida</taxon>
        <taxon>Trichuridae</taxon>
        <taxon>Trichuris</taxon>
    </lineage>
</organism>
<evidence type="ECO:0000313" key="5">
    <source>
        <dbReference type="Proteomes" id="UP000046395"/>
    </source>
</evidence>
<dbReference type="SUPFAM" id="SSF89837">
    <property type="entry name" value="Doublecortin (DC)"/>
    <property type="match status" value="2"/>
</dbReference>
<feature type="domain" description="PLAT" evidence="3">
    <location>
        <begin position="922"/>
        <end position="1040"/>
    </location>
</feature>
<dbReference type="SMART" id="SM00537">
    <property type="entry name" value="DCX"/>
    <property type="match status" value="1"/>
</dbReference>
<accession>A0A5S6QE52</accession>
<evidence type="ECO:0000259" key="4">
    <source>
        <dbReference type="PROSITE" id="PS50309"/>
    </source>
</evidence>
<dbReference type="Gene3D" id="2.40.180.10">
    <property type="entry name" value="Catalase core domain"/>
    <property type="match status" value="1"/>
</dbReference>
<dbReference type="GO" id="GO:0035556">
    <property type="term" value="P:intracellular signal transduction"/>
    <property type="evidence" value="ECO:0007669"/>
    <property type="project" value="InterPro"/>
</dbReference>
<dbReference type="CDD" id="cd01756">
    <property type="entry name" value="PLAT_repeat"/>
    <property type="match status" value="1"/>
</dbReference>
<proteinExistence type="predicted"/>
<dbReference type="SUPFAM" id="SSF49723">
    <property type="entry name" value="Lipase/lipooxygenase domain (PLAT/LH2 domain)"/>
    <property type="match status" value="3"/>
</dbReference>
<comment type="caution">
    <text evidence="1">Lacks conserved residue(s) required for the propagation of feature annotation.</text>
</comment>
<feature type="compositionally biased region" description="Basic and acidic residues" evidence="2">
    <location>
        <begin position="263"/>
        <end position="274"/>
    </location>
</feature>
<feature type="domain" description="PLAT" evidence="3">
    <location>
        <begin position="355"/>
        <end position="473"/>
    </location>
</feature>
<feature type="domain" description="PLAT" evidence="3">
    <location>
        <begin position="793"/>
        <end position="910"/>
    </location>
</feature>
<dbReference type="Pfam" id="PF01477">
    <property type="entry name" value="PLAT"/>
    <property type="match status" value="1"/>
</dbReference>
<dbReference type="Proteomes" id="UP000046395">
    <property type="component" value="Unassembled WGS sequence"/>
</dbReference>
<evidence type="ECO:0000259" key="3">
    <source>
        <dbReference type="PROSITE" id="PS50095"/>
    </source>
</evidence>
<evidence type="ECO:0000256" key="2">
    <source>
        <dbReference type="SAM" id="MobiDB-lite"/>
    </source>
</evidence>
<keyword evidence="5" id="KW-1185">Reference proteome</keyword>
<evidence type="ECO:0000256" key="1">
    <source>
        <dbReference type="PROSITE-ProRule" id="PRU00152"/>
    </source>
</evidence>
<dbReference type="PANTHER" id="PTHR45901:SF7">
    <property type="entry name" value="OXYGEN-REGULATED PROTEIN 1"/>
    <property type="match status" value="1"/>
</dbReference>
<feature type="region of interest" description="Disordered" evidence="2">
    <location>
        <begin position="262"/>
        <end position="307"/>
    </location>
</feature>
<sequence>MSDDAEGNAATNSGGKANCLQSIREKSRNYATRTVYFHKDGDKYFPAVKVPVSRAKYRTIDALLDDLSKKVPLHFGVRRLFTPKGRDEIRDIEQLEHYGNYICASNRKVQALKISSRLNEPSHRHAYAPKGKITGTFNEERSSWEASSSTLVDDSTELHKSGKAVPEFSAPKCKQVEFILNNAPHTKHVMRFRPSQLTLSVDEVMNSLSSVFHVGIAKLYTPTGARVLRSEDILSGPAQLIACKKHDRPIVKRRSKLPSITERSMELEVSERQADSANHGSLPYLSVRPSAREAKGRSKPQSEIQSGGYTAGFGKLSQAQKCVKSASTSDLAGNRAESNTEFLLPRERHLIAGNCLYEVVVYTGNRWAADTDSDVFITLLGSKGHSESICLKQNPNDLKFQQNQADFFEVLCPYLGELKKVIIGHNEKGYGAGVFIERVMVSEPSVDDAYYAFPCSKWLDGGQVDGKCERHLKCAGYSNMISFSKESSQMDNLNTENQWKLCVKVGKIYPQDYKPELHVFAYSSASKTRTNYSQQRRLIKVIDAETVYSVSLNQSGHFYKIRLELDYQKYETKSLGLQIESAELLHVKTGDRRHIRCKCWCRLNVDCEYSGSTLQLFREFPIVDIKNDLLPVYKYHGSVTLGDMRDIEQGRFFHCKLYGELGDSGIVYLDQLTSVNGNLEFEVECVSLGRLVCVMFSTFVDTEAEYLCEGFNVLQELYEKHNCLLTAGNSWLIKSIVIRDSPHSPYQYVFTEGRILERQFAGVLRKEMILSDITGQSTKRSTSEIDGSTAGVEMWKVFIISKEAIEIDTINGCCYLTIYGNLGNTGPIVLEERHNKFTSSKVAIFQVSFKSVGTVFKVRLQMDTCDERQMTWYLRKIKMKNINNGDEFRVNVDTLLMKSDRNSTPMIELAVSWPDVPPFPSVSYTICIHNGSDTAPHQTLLIQLTVYGEHGDSGPRMLHGQEREQRLFEPDSCNQFEMEAVFLGRVHQVGITIEPASKFTSWHISSVVVKDPEGQALYQFSASRYLTPNESSVVLDNAIVSELNDDHMCTENGEEQNIELMRNAC</sequence>
<dbReference type="InterPro" id="IPR036572">
    <property type="entry name" value="Doublecortin_dom_sf"/>
</dbReference>
<dbReference type="InterPro" id="IPR036392">
    <property type="entry name" value="PLAT/LH2_dom_sf"/>
</dbReference>
<dbReference type="WBParaSite" id="TMUE_1000005197.1">
    <property type="protein sequence ID" value="TMUE_1000005197.1"/>
    <property type="gene ID" value="WBGene00285218"/>
</dbReference>
<dbReference type="Gene3D" id="3.10.20.230">
    <property type="entry name" value="Doublecortin domain"/>
    <property type="match status" value="1"/>
</dbReference>
<dbReference type="PANTHER" id="PTHR45901">
    <property type="entry name" value="PROTEIN CBG12474"/>
    <property type="match status" value="1"/>
</dbReference>
<dbReference type="AlphaFoldDB" id="A0A5S6QE52"/>
<dbReference type="Gene3D" id="2.60.60.20">
    <property type="entry name" value="PLAT/LH2 domain"/>
    <property type="match status" value="2"/>
</dbReference>
<dbReference type="InterPro" id="IPR003533">
    <property type="entry name" value="Doublecortin_dom"/>
</dbReference>
<evidence type="ECO:0000313" key="6">
    <source>
        <dbReference type="WBParaSite" id="TMUE_1000005197.1"/>
    </source>
</evidence>
<dbReference type="InterPro" id="IPR001024">
    <property type="entry name" value="PLAT/LH2_dom"/>
</dbReference>
<dbReference type="STRING" id="70415.A0A5S6QE52"/>
<protein>
    <submittedName>
        <fullName evidence="6">Doublecortin domain-containing protein</fullName>
    </submittedName>
</protein>
<dbReference type="SMART" id="SM00308">
    <property type="entry name" value="LH2"/>
    <property type="match status" value="2"/>
</dbReference>
<reference evidence="6" key="1">
    <citation type="submission" date="2019-12" db="UniProtKB">
        <authorList>
            <consortium name="WormBaseParasite"/>
        </authorList>
    </citation>
    <scope>IDENTIFICATION</scope>
</reference>
<dbReference type="InterPro" id="IPR052970">
    <property type="entry name" value="Inner_ear_hair_cell_LOXHD"/>
</dbReference>
<dbReference type="PROSITE" id="PS50309">
    <property type="entry name" value="DC"/>
    <property type="match status" value="1"/>
</dbReference>
<dbReference type="Pfam" id="PF03607">
    <property type="entry name" value="DCX"/>
    <property type="match status" value="1"/>
</dbReference>
<dbReference type="PROSITE" id="PS50095">
    <property type="entry name" value="PLAT"/>
    <property type="match status" value="3"/>
</dbReference>
<name>A0A5S6QE52_TRIMR</name>
<feature type="domain" description="Doublecortin" evidence="4">
    <location>
        <begin position="33"/>
        <end position="115"/>
    </location>
</feature>